<evidence type="ECO:0000259" key="4">
    <source>
        <dbReference type="PROSITE" id="PS50102"/>
    </source>
</evidence>
<protein>
    <recommendedName>
        <fullName evidence="4">RRM domain-containing protein</fullName>
    </recommendedName>
</protein>
<proteinExistence type="predicted"/>
<feature type="domain" description="RRM" evidence="4">
    <location>
        <begin position="298"/>
        <end position="353"/>
    </location>
</feature>
<evidence type="ECO:0000256" key="1">
    <source>
        <dbReference type="ARBA" id="ARBA00022884"/>
    </source>
</evidence>
<dbReference type="InterPro" id="IPR012677">
    <property type="entry name" value="Nucleotide-bd_a/b_plait_sf"/>
</dbReference>
<evidence type="ECO:0000256" key="2">
    <source>
        <dbReference type="PROSITE-ProRule" id="PRU00176"/>
    </source>
</evidence>
<accession>A0ABN7P1C2</accession>
<name>A0ABN7P1C2_TIMPD</name>
<feature type="region of interest" description="Disordered" evidence="3">
    <location>
        <begin position="270"/>
        <end position="298"/>
    </location>
</feature>
<feature type="region of interest" description="Disordered" evidence="3">
    <location>
        <begin position="72"/>
        <end position="102"/>
    </location>
</feature>
<organism evidence="5 6">
    <name type="scientific">Timema podura</name>
    <name type="common">Walking stick</name>
    <dbReference type="NCBI Taxonomy" id="61482"/>
    <lineage>
        <taxon>Eukaryota</taxon>
        <taxon>Metazoa</taxon>
        <taxon>Ecdysozoa</taxon>
        <taxon>Arthropoda</taxon>
        <taxon>Hexapoda</taxon>
        <taxon>Insecta</taxon>
        <taxon>Pterygota</taxon>
        <taxon>Neoptera</taxon>
        <taxon>Polyneoptera</taxon>
        <taxon>Phasmatodea</taxon>
        <taxon>Timematodea</taxon>
        <taxon>Timematoidea</taxon>
        <taxon>Timematidae</taxon>
        <taxon>Timema</taxon>
    </lineage>
</organism>
<dbReference type="PANTHER" id="PTHR23003">
    <property type="entry name" value="RNA RECOGNITION MOTIF RRM DOMAIN CONTAINING PROTEIN"/>
    <property type="match status" value="1"/>
</dbReference>
<sequence>VEFDHPVEAVQAISMLHNQMLFDRRMTVRMDRAENKLEGPPKLPEGLRGVGMGLGSGGNPLRDVSKYVFVRREPAKLDPGTRSGTRTDAPTDTQPSNRARTRRNVVSGPCALVAGGLGNATGLANAGLAGLGGLNAASILGANISAADLAALANAGALSSLGMGALTGGLGTANAAAGGAGGLGGNPFGAGGLAGVNSANFLGGGGGGNVNQASMLSNALGNSGRDFDSLSAALGGGGGGGGGGMGMRGGFGGESSERDFRGVPAGGGANFANGQSRAPMGGGSGPNAGGATGQSKSDTIVVRNLPPTVTWQMLRDKYNSVGEVKFAELRGKDMGLIRFNSEWDAERAVRILS</sequence>
<dbReference type="Gene3D" id="3.30.70.330">
    <property type="match status" value="1"/>
</dbReference>
<reference evidence="5" key="1">
    <citation type="submission" date="2021-03" db="EMBL/GenBank/DDBJ databases">
        <authorList>
            <person name="Tran Van P."/>
        </authorList>
    </citation>
    <scope>NUCLEOTIDE SEQUENCE</scope>
</reference>
<gene>
    <name evidence="5" type="ORF">TPAB3V08_LOCUS6233</name>
</gene>
<dbReference type="EMBL" id="CAJPIN010009077">
    <property type="protein sequence ID" value="CAG2059269.1"/>
    <property type="molecule type" value="Genomic_DNA"/>
</dbReference>
<comment type="caution">
    <text evidence="5">The sequence shown here is derived from an EMBL/GenBank/DDBJ whole genome shotgun (WGS) entry which is preliminary data.</text>
</comment>
<dbReference type="InterPro" id="IPR000504">
    <property type="entry name" value="RRM_dom"/>
</dbReference>
<feature type="non-terminal residue" evidence="5">
    <location>
        <position position="1"/>
    </location>
</feature>
<evidence type="ECO:0000256" key="3">
    <source>
        <dbReference type="SAM" id="MobiDB-lite"/>
    </source>
</evidence>
<feature type="compositionally biased region" description="Polar residues" evidence="3">
    <location>
        <begin position="82"/>
        <end position="98"/>
    </location>
</feature>
<dbReference type="InterPro" id="IPR035979">
    <property type="entry name" value="RBD_domain_sf"/>
</dbReference>
<keyword evidence="1 2" id="KW-0694">RNA-binding</keyword>
<keyword evidence="6" id="KW-1185">Reference proteome</keyword>
<dbReference type="PANTHER" id="PTHR23003:SF3">
    <property type="entry name" value="FI21236P1-RELATED"/>
    <property type="match status" value="1"/>
</dbReference>
<dbReference type="Proteomes" id="UP001153148">
    <property type="component" value="Unassembled WGS sequence"/>
</dbReference>
<evidence type="ECO:0000313" key="5">
    <source>
        <dbReference type="EMBL" id="CAG2059269.1"/>
    </source>
</evidence>
<dbReference type="PROSITE" id="PS50102">
    <property type="entry name" value="RRM"/>
    <property type="match status" value="1"/>
</dbReference>
<evidence type="ECO:0000313" key="6">
    <source>
        <dbReference type="Proteomes" id="UP001153148"/>
    </source>
</evidence>
<feature type="compositionally biased region" description="Gly residues" evidence="3">
    <location>
        <begin position="280"/>
        <end position="292"/>
    </location>
</feature>
<dbReference type="InterPro" id="IPR050374">
    <property type="entry name" value="RRT5_SRSF_SR"/>
</dbReference>
<dbReference type="Pfam" id="PF00076">
    <property type="entry name" value="RRM_1"/>
    <property type="match status" value="1"/>
</dbReference>
<dbReference type="SUPFAM" id="SSF54928">
    <property type="entry name" value="RNA-binding domain, RBD"/>
    <property type="match status" value="1"/>
</dbReference>